<sequence>MIYLTPSDSGSMKLGDRLIEWCWYDPCEAGSPVFCDFMTDSNGKQHNVTMPAGILRPEAWEAQLSRRKGKLPPLWYNIFTKSDLPLLTAIHSFDNSKANFFEGKLLLAGEAYTQIRPHLGASCDIAALQALTLAKVLHGEMSLKEWETNVAQYATKKAVQSNATGVFGMTGQWPEGFVPSSEA</sequence>
<dbReference type="OrthoDB" id="16820at2759"/>
<dbReference type="PANTHER" id="PTHR47469:SF2">
    <property type="entry name" value="OS06G0597600 PROTEIN"/>
    <property type="match status" value="1"/>
</dbReference>
<keyword evidence="3" id="KW-1185">Reference proteome</keyword>
<reference evidence="2" key="1">
    <citation type="submission" date="2022-10" db="EMBL/GenBank/DDBJ databases">
        <title>Tapping the CABI collections for fungal endophytes: first genome assemblies for Collariella, Neodidymelliopsis, Ascochyta clinopodiicola, Didymella pomorum, Didymosphaeria variabile, Neocosmospora piperis and Neocucurbitaria cava.</title>
        <authorList>
            <person name="Hill R."/>
        </authorList>
    </citation>
    <scope>NUCLEOTIDE SEQUENCE</scope>
    <source>
        <strain evidence="2">IMI 356814</strain>
    </source>
</reference>
<dbReference type="PANTHER" id="PTHR47469">
    <property type="entry name" value="MONOOXYGENASE-LIKE"/>
    <property type="match status" value="1"/>
</dbReference>
<comment type="caution">
    <text evidence="2">The sequence shown here is derived from an EMBL/GenBank/DDBJ whole genome shotgun (WGS) entry which is preliminary data.</text>
</comment>
<evidence type="ECO:0000313" key="3">
    <source>
        <dbReference type="Proteomes" id="UP001140560"/>
    </source>
</evidence>
<dbReference type="SUPFAM" id="SSF54373">
    <property type="entry name" value="FAD-linked reductases, C-terminal domain"/>
    <property type="match status" value="1"/>
</dbReference>
<dbReference type="Gene3D" id="3.30.9.60">
    <property type="match status" value="1"/>
</dbReference>
<evidence type="ECO:0000313" key="2">
    <source>
        <dbReference type="EMBL" id="KAJ4378191.1"/>
    </source>
</evidence>
<dbReference type="Proteomes" id="UP001140560">
    <property type="component" value="Unassembled WGS sequence"/>
</dbReference>
<evidence type="ECO:0000259" key="1">
    <source>
        <dbReference type="Pfam" id="PF22607"/>
    </source>
</evidence>
<name>A0A9W8YIX8_9PLEO</name>
<dbReference type="InterPro" id="IPR054707">
    <property type="entry name" value="DhpH_subs-bd"/>
</dbReference>
<feature type="domain" description="2,6-dihydroxypyridine 3-monooxygenase substrate binding" evidence="1">
    <location>
        <begin position="1"/>
        <end position="91"/>
    </location>
</feature>
<proteinExistence type="predicted"/>
<accession>A0A9W8YIX8</accession>
<protein>
    <recommendedName>
        <fullName evidence="1">2,6-dihydroxypyridine 3-monooxygenase substrate binding domain-containing protein</fullName>
    </recommendedName>
</protein>
<dbReference type="Pfam" id="PF22607">
    <property type="entry name" value="FAD_binding-like"/>
    <property type="match status" value="1"/>
</dbReference>
<dbReference type="EMBL" id="JAPEUY010000001">
    <property type="protein sequence ID" value="KAJ4378191.1"/>
    <property type="molecule type" value="Genomic_DNA"/>
</dbReference>
<dbReference type="InterPro" id="IPR053212">
    <property type="entry name" value="DHP_3-monooxygenase"/>
</dbReference>
<dbReference type="AlphaFoldDB" id="A0A9W8YIX8"/>
<organism evidence="2 3">
    <name type="scientific">Neocucurbitaria cava</name>
    <dbReference type="NCBI Taxonomy" id="798079"/>
    <lineage>
        <taxon>Eukaryota</taxon>
        <taxon>Fungi</taxon>
        <taxon>Dikarya</taxon>
        <taxon>Ascomycota</taxon>
        <taxon>Pezizomycotina</taxon>
        <taxon>Dothideomycetes</taxon>
        <taxon>Pleosporomycetidae</taxon>
        <taxon>Pleosporales</taxon>
        <taxon>Pleosporineae</taxon>
        <taxon>Cucurbitariaceae</taxon>
        <taxon>Neocucurbitaria</taxon>
    </lineage>
</organism>
<gene>
    <name evidence="2" type="ORF">N0V83_001025</name>
</gene>